<accession>A0A6P4ZK89</accession>
<feature type="region of interest" description="Disordered" evidence="1">
    <location>
        <begin position="186"/>
        <end position="213"/>
    </location>
</feature>
<feature type="transmembrane region" description="Helical" evidence="2">
    <location>
        <begin position="230"/>
        <end position="255"/>
    </location>
</feature>
<sequence length="263" mass="28488">MAVLKRCCCCLKIRTGSLVAGIFFLAIAIIDLILRAVGLGNVPGVLAGGIVFDIIFAIFCILLIVGVLKDIKWFCLSWVIYAVVYLIILLILAIVYTVMTVAEYIDDDKGVSLGAMIGGLVISWLIVTIVVSFIVYCVLCVYSHYQNLRDGIVEGDVTVTRTEIVSGVDLAVRFATTGMLVHEDALGSPEAGGGKTKPSQCYQQKSNSDERKNEQCPGEAYMVEAAYSGIVFDLIFVIFCILLIVGAAKVATIALRRACLYHV</sequence>
<feature type="transmembrane region" description="Helical" evidence="2">
    <location>
        <begin position="15"/>
        <end position="34"/>
    </location>
</feature>
<keyword evidence="2" id="KW-0812">Transmembrane</keyword>
<feature type="compositionally biased region" description="Polar residues" evidence="1">
    <location>
        <begin position="197"/>
        <end position="206"/>
    </location>
</feature>
<evidence type="ECO:0000313" key="3">
    <source>
        <dbReference type="Proteomes" id="UP000515135"/>
    </source>
</evidence>
<name>A0A6P4ZK89_BRABE</name>
<keyword evidence="3" id="KW-1185">Reference proteome</keyword>
<evidence type="ECO:0000313" key="4">
    <source>
        <dbReference type="RefSeq" id="XP_019637208.1"/>
    </source>
</evidence>
<dbReference type="KEGG" id="bbel:109479660"/>
<keyword evidence="2" id="KW-1133">Transmembrane helix</keyword>
<gene>
    <name evidence="4" type="primary">LOC109479660</name>
</gene>
<dbReference type="PANTHER" id="PTHR36694">
    <property type="entry name" value="PASIFLORA 1, ISOFORM A-RELATED"/>
    <property type="match status" value="1"/>
</dbReference>
<protein>
    <submittedName>
        <fullName evidence="4">Lysosomal-associated transmembrane protein 4B-like</fullName>
    </submittedName>
</protein>
<feature type="transmembrane region" description="Helical" evidence="2">
    <location>
        <begin position="75"/>
        <end position="99"/>
    </location>
</feature>
<proteinExistence type="predicted"/>
<organism evidence="3 4">
    <name type="scientific">Branchiostoma belcheri</name>
    <name type="common">Amphioxus</name>
    <dbReference type="NCBI Taxonomy" id="7741"/>
    <lineage>
        <taxon>Eukaryota</taxon>
        <taxon>Metazoa</taxon>
        <taxon>Chordata</taxon>
        <taxon>Cephalochordata</taxon>
        <taxon>Leptocardii</taxon>
        <taxon>Amphioxiformes</taxon>
        <taxon>Branchiostomatidae</taxon>
        <taxon>Branchiostoma</taxon>
    </lineage>
</organism>
<dbReference type="GeneID" id="109479660"/>
<dbReference type="AlphaFoldDB" id="A0A6P4ZK89"/>
<reference evidence="4" key="1">
    <citation type="submission" date="2025-08" db="UniProtKB">
        <authorList>
            <consortium name="RefSeq"/>
        </authorList>
    </citation>
    <scope>IDENTIFICATION</scope>
    <source>
        <tissue evidence="4">Gonad</tissue>
    </source>
</reference>
<evidence type="ECO:0000256" key="1">
    <source>
        <dbReference type="SAM" id="MobiDB-lite"/>
    </source>
</evidence>
<feature type="transmembrane region" description="Helical" evidence="2">
    <location>
        <begin position="46"/>
        <end position="68"/>
    </location>
</feature>
<feature type="transmembrane region" description="Helical" evidence="2">
    <location>
        <begin position="111"/>
        <end position="139"/>
    </location>
</feature>
<dbReference type="Proteomes" id="UP000515135">
    <property type="component" value="Unplaced"/>
</dbReference>
<dbReference type="OrthoDB" id="10034725at2759"/>
<keyword evidence="2" id="KW-0472">Membrane</keyword>
<dbReference type="PANTHER" id="PTHR36694:SF11">
    <property type="entry name" value="LP21121P-RELATED"/>
    <property type="match status" value="1"/>
</dbReference>
<dbReference type="RefSeq" id="XP_019637208.1">
    <property type="nucleotide sequence ID" value="XM_019781649.1"/>
</dbReference>
<evidence type="ECO:0000256" key="2">
    <source>
        <dbReference type="SAM" id="Phobius"/>
    </source>
</evidence>